<evidence type="ECO:0000313" key="1">
    <source>
        <dbReference type="EMBL" id="ASN59953.1"/>
    </source>
</evidence>
<dbReference type="Proteomes" id="UP000199749">
    <property type="component" value="Chromosome"/>
</dbReference>
<evidence type="ECO:0000313" key="4">
    <source>
        <dbReference type="Proteomes" id="UP000199749"/>
    </source>
</evidence>
<dbReference type="GO" id="GO:0016740">
    <property type="term" value="F:transferase activity"/>
    <property type="evidence" value="ECO:0007669"/>
    <property type="project" value="UniProtKB-KW"/>
</dbReference>
<evidence type="ECO:0000313" key="2">
    <source>
        <dbReference type="EMBL" id="AXN35683.1"/>
    </source>
</evidence>
<dbReference type="AlphaFoldDB" id="A0A1B2A6L3"/>
<dbReference type="GeneID" id="49610605"/>
<reference evidence="2 5" key="2">
    <citation type="submission" date="2018-07" db="EMBL/GenBank/DDBJ databases">
        <title>Lactobacillus curvatus genome sequence.</title>
        <authorList>
            <person name="Prechtl R."/>
        </authorList>
    </citation>
    <scope>NUCLEOTIDE SEQUENCE [LARGE SCALE GENOMIC DNA]</scope>
    <source>
        <strain evidence="2 5">TMW 1.1928</strain>
    </source>
</reference>
<dbReference type="EMBL" id="CP022474">
    <property type="protein sequence ID" value="ASN59953.1"/>
    <property type="molecule type" value="Genomic_DNA"/>
</dbReference>
<dbReference type="Pfam" id="PF05014">
    <property type="entry name" value="Nuc_deoxyrib_tr"/>
    <property type="match status" value="1"/>
</dbReference>
<evidence type="ECO:0000313" key="5">
    <source>
        <dbReference type="Proteomes" id="UP000257607"/>
    </source>
</evidence>
<name>A0A1B2A6L3_LATCU</name>
<organism evidence="3 6">
    <name type="scientific">Latilactobacillus curvatus</name>
    <name type="common">Lactobacillus curvatus</name>
    <dbReference type="NCBI Taxonomy" id="28038"/>
    <lineage>
        <taxon>Bacteria</taxon>
        <taxon>Bacillati</taxon>
        <taxon>Bacillota</taxon>
        <taxon>Bacilli</taxon>
        <taxon>Lactobacillales</taxon>
        <taxon>Lactobacillaceae</taxon>
        <taxon>Latilactobacillus</taxon>
    </lineage>
</organism>
<dbReference type="RefSeq" id="WP_004270037.1">
    <property type="nucleotide sequence ID" value="NZ_BJOQ01000011.1"/>
</dbReference>
<gene>
    <name evidence="1" type="ORF">CG419_04595</name>
    <name evidence="2" type="ORF">DT351_04610</name>
    <name evidence="3" type="ORF">PSR33_07060</name>
</gene>
<dbReference type="EMBL" id="CP117683">
    <property type="protein sequence ID" value="WDC91943.1"/>
    <property type="molecule type" value="Genomic_DNA"/>
</dbReference>
<dbReference type="InterPro" id="IPR007710">
    <property type="entry name" value="Nucleoside_deoxyribTrfase"/>
</dbReference>
<dbReference type="Proteomes" id="UP001215533">
    <property type="component" value="Chromosome"/>
</dbReference>
<keyword evidence="2" id="KW-0808">Transferase</keyword>
<dbReference type="Proteomes" id="UP000257607">
    <property type="component" value="Chromosome"/>
</dbReference>
<accession>A0A1B2A6L3</accession>
<evidence type="ECO:0000313" key="3">
    <source>
        <dbReference type="EMBL" id="WDC91943.1"/>
    </source>
</evidence>
<dbReference type="OrthoDB" id="397706at2"/>
<reference evidence="3" key="3">
    <citation type="submission" date="2023-02" db="EMBL/GenBank/DDBJ databases">
        <title>Complete genome sequence of Lactobacillus curvatus CACC879 isolated from Pig feces.</title>
        <authorList>
            <person name="Park S."/>
            <person name="Park M.A."/>
            <person name="Kim D.-H."/>
            <person name="Kim Y."/>
        </authorList>
    </citation>
    <scope>NUCLEOTIDE SEQUENCE</scope>
    <source>
        <strain evidence="3">CACC879</strain>
    </source>
</reference>
<proteinExistence type="predicted"/>
<evidence type="ECO:0000313" key="6">
    <source>
        <dbReference type="Proteomes" id="UP001215533"/>
    </source>
</evidence>
<dbReference type="Gene3D" id="3.40.50.450">
    <property type="match status" value="1"/>
</dbReference>
<reference evidence="1 4" key="1">
    <citation type="submission" date="2017-07" db="EMBL/GenBank/DDBJ databases">
        <title>Lactobacillus curvatus MRS6 whole genome.</title>
        <authorList>
            <person name="Jans C."/>
            <person name="Lagler S."/>
            <person name="Lacroix C."/>
            <person name="Meile L."/>
            <person name="Stevens M.J.A."/>
        </authorList>
    </citation>
    <scope>NUCLEOTIDE SEQUENCE [LARGE SCALE GENOMIC DNA]</scope>
    <source>
        <strain evidence="1 4">MRS6</strain>
    </source>
</reference>
<protein>
    <submittedName>
        <fullName evidence="3">Nucleoside 2-deoxyribosyltransferase</fullName>
    </submittedName>
</protein>
<dbReference type="EMBL" id="CP031003">
    <property type="protein sequence ID" value="AXN35683.1"/>
    <property type="molecule type" value="Genomic_DNA"/>
</dbReference>
<dbReference type="SUPFAM" id="SSF52309">
    <property type="entry name" value="N-(deoxy)ribosyltransferase-like"/>
    <property type="match status" value="1"/>
</dbReference>
<sequence length="159" mass="17993">MPSKKQVYLAGPFFSPEQNDRLDQVADLLIKNPTIDADSLFKPGQHPYPDAEFGTFEWQVATFNVDTRQIDQADVVVAVMDFKSEEGEFEPDSGTMWECGYAFAHNKPVILARFRDNLPINLMLAGSATAIFNGEADIENLATYDFFELHNKYVQTDIF</sequence>